<dbReference type="AlphaFoldDB" id="A0A6N6WC72"/>
<dbReference type="InterPro" id="IPR006175">
    <property type="entry name" value="YjgF/YER057c/UK114"/>
</dbReference>
<comment type="caution">
    <text evidence="3">The sequence shown here is derived from an EMBL/GenBank/DDBJ whole genome shotgun (WGS) entry which is preliminary data.</text>
</comment>
<accession>A0A6N6WC72</accession>
<dbReference type="PANTHER" id="PTHR11803:SF58">
    <property type="entry name" value="PROTEIN HMF1-RELATED"/>
    <property type="match status" value="1"/>
</dbReference>
<dbReference type="Gene3D" id="3.30.1330.40">
    <property type="entry name" value="RutC-like"/>
    <property type="match status" value="1"/>
</dbReference>
<dbReference type="GO" id="GO:0019239">
    <property type="term" value="F:deaminase activity"/>
    <property type="evidence" value="ECO:0007669"/>
    <property type="project" value="TreeGrafter"/>
</dbReference>
<reference evidence="3 4" key="1">
    <citation type="journal article" date="2020" name="Int. J. Syst. Evol. Microbiol.">
        <title>Paraburkholderia madseniana sp. nov., a phenolic acid-degrading bacterium isolated from acidic forest soil.</title>
        <authorList>
            <person name="Wilhelm R.C."/>
            <person name="Murphy S.J.L."/>
            <person name="Feriancek N.M."/>
            <person name="Karasz D.C."/>
            <person name="DeRito C.M."/>
            <person name="Newman J.D."/>
            <person name="Buckley D.H."/>
        </authorList>
    </citation>
    <scope>NUCLEOTIDE SEQUENCE [LARGE SCALE GENOMIC DNA]</scope>
    <source>
        <strain evidence="3 4">RP11</strain>
    </source>
</reference>
<dbReference type="PANTHER" id="PTHR11803">
    <property type="entry name" value="2-IMINOBUTANOATE/2-IMINOPROPANOATE DEAMINASE RIDA"/>
    <property type="match status" value="1"/>
</dbReference>
<feature type="region of interest" description="Disordered" evidence="2">
    <location>
        <begin position="1"/>
        <end position="33"/>
    </location>
</feature>
<dbReference type="Proteomes" id="UP000463700">
    <property type="component" value="Unassembled WGS sequence"/>
</dbReference>
<evidence type="ECO:0000256" key="1">
    <source>
        <dbReference type="ARBA" id="ARBA00010552"/>
    </source>
</evidence>
<dbReference type="GO" id="GO:0005829">
    <property type="term" value="C:cytosol"/>
    <property type="evidence" value="ECO:0007669"/>
    <property type="project" value="TreeGrafter"/>
</dbReference>
<comment type="similarity">
    <text evidence="1">Belongs to the RutC family.</text>
</comment>
<dbReference type="SUPFAM" id="SSF55298">
    <property type="entry name" value="YjgF-like"/>
    <property type="match status" value="1"/>
</dbReference>
<dbReference type="OrthoDB" id="9803101at2"/>
<sequence length="147" mass="15850">MRQVGKTPHQGDGKNMNDCGTRRALRGVNPTDLKPGGHYSSAMVAGDFVFLSGQTPRDADRKVIGDSIEEQTRATLANVERVLAAAGAGLDDVVKVTVYLTDLTLFSRFNALYASWFAQHKPARTTVEAGLQGVLVEIDVVAYIGTR</sequence>
<name>A0A6N6WC72_9BURK</name>
<dbReference type="CDD" id="cd00448">
    <property type="entry name" value="YjgF_YER057c_UK114_family"/>
    <property type="match status" value="1"/>
</dbReference>
<evidence type="ECO:0000313" key="4">
    <source>
        <dbReference type="Proteomes" id="UP000463700"/>
    </source>
</evidence>
<organism evidence="3 4">
    <name type="scientific">Paraburkholderia madseniana</name>
    <dbReference type="NCBI Taxonomy" id="2599607"/>
    <lineage>
        <taxon>Bacteria</taxon>
        <taxon>Pseudomonadati</taxon>
        <taxon>Pseudomonadota</taxon>
        <taxon>Betaproteobacteria</taxon>
        <taxon>Burkholderiales</taxon>
        <taxon>Burkholderiaceae</taxon>
        <taxon>Paraburkholderia</taxon>
    </lineage>
</organism>
<dbReference type="EMBL" id="VOSW01000038">
    <property type="protein sequence ID" value="KAE8758056.1"/>
    <property type="molecule type" value="Genomic_DNA"/>
</dbReference>
<protein>
    <submittedName>
        <fullName evidence="3">RidA family protein</fullName>
    </submittedName>
</protein>
<evidence type="ECO:0000313" key="3">
    <source>
        <dbReference type="EMBL" id="KAE8758056.1"/>
    </source>
</evidence>
<evidence type="ECO:0000256" key="2">
    <source>
        <dbReference type="SAM" id="MobiDB-lite"/>
    </source>
</evidence>
<proteinExistence type="inferred from homology"/>
<dbReference type="InterPro" id="IPR035959">
    <property type="entry name" value="RutC-like_sf"/>
</dbReference>
<dbReference type="Pfam" id="PF01042">
    <property type="entry name" value="Ribonuc_L-PSP"/>
    <property type="match status" value="1"/>
</dbReference>
<dbReference type="FunFam" id="3.30.1330.40:FF:000001">
    <property type="entry name" value="L-PSP family endoribonuclease"/>
    <property type="match status" value="1"/>
</dbReference>
<gene>
    <name evidence="3" type="ORF">FSO04_20685</name>
</gene>